<dbReference type="InterPro" id="IPR019734">
    <property type="entry name" value="TPR_rpt"/>
</dbReference>
<sequence length="1085" mass="121151">MVRGTEWRRSGTPWLYNEPVHRGAAQLIQPFVSLPFVHLNNLDEKVFPMINSIVSDPVEDAIDDFEEDWSAESLSTIPELLRQYDLLGDQEALTELLRIDIELRYAHGKSVDLQKCIKEFANLLTKKEHTQMVAYEDYRSRRDHGLSLPLARWRDVPGVSDASWFRELMLSPNAFHGMPAMSASAIRRNGQSGVESVDSDEDLLDNRFMAALRESGFQLVEEIGAGELSRVFLATQHELAERYVVLKIVRRPMTEPQAMAMLQHTNIVPIYSYHLIQSHCVICMPYAGRLTLQEYLNGQQDANSRSGQSLVRTVQASVNDTKLSFDEDATADGLSIPTVLSPAADDTAVRKPLEKLSELGRDKLALWLFKRLAAALAHAHARGVMHNDLKPGNILIRNDGEPALLDFNLAHHVGEAKPQAIGGTLPYMAPEALQALLGDDARSTEVTDVYGLGAIMFQFVTGRLPFEGPGSADPEQLKRAIENRRGSPSWRPTDKLSVGLKSIINLTLHADPALRYSSAESLAGDLKREFSNQPLLVAPEALRQRIAKWFRRNPRATSGGAVAALLLSALIPLAVFASVAIENTKSLAAFNRARDFSARSDDALSIMMADPRRNELSPIQDAMAPLSDFDLLTPDGVDDLVSEYLPAANRQEMRQRVLRHAGQVAFFEIDRLEPMAYKGELTPGDLDTATSLVDTVRRVTSDSTSRSSLWLQSMLAGLRGDKANEAKFATAAEDCKMTNDSEEYLEAVRLMSLQRYEEAREMLTILADRDTIPSALRWTGLGRSQLQNGQYEDAKLSFTQSINRAKDSTALYFLRGLCFENLRQRDRAIEDFNKSIELNPENTFALGHRSSIYQNTKRHREAIDDLNRLLELRPESARNLLARARSYRAIGEQELADQDFKRAFEVESSDFNSSNARASVLMAKQDYEGALQEYLRADAENPNDAVTLKKIADLLSIHLHRESEAIEMYSRVIEIQKLNESALIDRAVLLARAGRFEEAKEDMEKALKQPNAKATLYQAACVCALMPFEQSHKRALRFLALAHAAGYQSSSIETGDLATDPDLASLHGLDGFQEILRVYQLSAAR</sequence>
<dbReference type="SUPFAM" id="SSF48452">
    <property type="entry name" value="TPR-like"/>
    <property type="match status" value="2"/>
</dbReference>
<dbReference type="InterPro" id="IPR013105">
    <property type="entry name" value="TPR_2"/>
</dbReference>
<evidence type="ECO:0000256" key="6">
    <source>
        <dbReference type="ARBA" id="ARBA00022777"/>
    </source>
</evidence>
<name>A0A5C6ASL0_9BACT</name>
<dbReference type="Pfam" id="PF07719">
    <property type="entry name" value="TPR_2"/>
    <property type="match status" value="1"/>
</dbReference>
<feature type="repeat" description="TPR" evidence="11">
    <location>
        <begin position="843"/>
        <end position="876"/>
    </location>
</feature>
<dbReference type="Pfam" id="PF13181">
    <property type="entry name" value="TPR_8"/>
    <property type="match status" value="2"/>
</dbReference>
<dbReference type="EC" id="2.7.11.1" evidence="1"/>
<reference evidence="13 14" key="1">
    <citation type="submission" date="2019-02" db="EMBL/GenBank/DDBJ databases">
        <title>Deep-cultivation of Planctomycetes and their phenomic and genomic characterization uncovers novel biology.</title>
        <authorList>
            <person name="Wiegand S."/>
            <person name="Jogler M."/>
            <person name="Boedeker C."/>
            <person name="Pinto D."/>
            <person name="Vollmers J."/>
            <person name="Rivas-Marin E."/>
            <person name="Kohn T."/>
            <person name="Peeters S.H."/>
            <person name="Heuer A."/>
            <person name="Rast P."/>
            <person name="Oberbeckmann S."/>
            <person name="Bunk B."/>
            <person name="Jeske O."/>
            <person name="Meyerdierks A."/>
            <person name="Storesund J.E."/>
            <person name="Kallscheuer N."/>
            <person name="Luecker S."/>
            <person name="Lage O.M."/>
            <person name="Pohl T."/>
            <person name="Merkel B.J."/>
            <person name="Hornburger P."/>
            <person name="Mueller R.-W."/>
            <person name="Bruemmer F."/>
            <person name="Labrenz M."/>
            <person name="Spormann A.M."/>
            <person name="Op Den Camp H."/>
            <person name="Overmann J."/>
            <person name="Amann R."/>
            <person name="Jetten M.S.M."/>
            <person name="Mascher T."/>
            <person name="Medema M.H."/>
            <person name="Devos D.P."/>
            <person name="Kaster A.-K."/>
            <person name="Ovreas L."/>
            <person name="Rohde M."/>
            <person name="Galperin M.Y."/>
            <person name="Jogler C."/>
        </authorList>
    </citation>
    <scope>NUCLEOTIDE SEQUENCE [LARGE SCALE GENOMIC DNA]</scope>
    <source>
        <strain evidence="13 14">Pla52n</strain>
    </source>
</reference>
<gene>
    <name evidence="13" type="primary">prkC_19</name>
    <name evidence="13" type="ORF">Pla52n_33090</name>
</gene>
<dbReference type="SMART" id="SM00028">
    <property type="entry name" value="TPR"/>
    <property type="match status" value="7"/>
</dbReference>
<dbReference type="CDD" id="cd14014">
    <property type="entry name" value="STKc_PknB_like"/>
    <property type="match status" value="1"/>
</dbReference>
<evidence type="ECO:0000256" key="3">
    <source>
        <dbReference type="ARBA" id="ARBA00022679"/>
    </source>
</evidence>
<evidence type="ECO:0000256" key="5">
    <source>
        <dbReference type="ARBA" id="ARBA00022741"/>
    </source>
</evidence>
<keyword evidence="3 13" id="KW-0808">Transferase</keyword>
<dbReference type="Gene3D" id="1.25.40.10">
    <property type="entry name" value="Tetratricopeptide repeat domain"/>
    <property type="match status" value="2"/>
</dbReference>
<evidence type="ECO:0000259" key="12">
    <source>
        <dbReference type="PROSITE" id="PS50011"/>
    </source>
</evidence>
<evidence type="ECO:0000256" key="10">
    <source>
        <dbReference type="ARBA" id="ARBA00048679"/>
    </source>
</evidence>
<feature type="repeat" description="TPR" evidence="11">
    <location>
        <begin position="809"/>
        <end position="842"/>
    </location>
</feature>
<dbReference type="GO" id="GO:0005524">
    <property type="term" value="F:ATP binding"/>
    <property type="evidence" value="ECO:0007669"/>
    <property type="project" value="UniProtKB-KW"/>
</dbReference>
<evidence type="ECO:0000256" key="9">
    <source>
        <dbReference type="ARBA" id="ARBA00047899"/>
    </source>
</evidence>
<keyword evidence="2" id="KW-0723">Serine/threonine-protein kinase</keyword>
<feature type="domain" description="Protein kinase" evidence="12">
    <location>
        <begin position="217"/>
        <end position="536"/>
    </location>
</feature>
<dbReference type="PROSITE" id="PS00108">
    <property type="entry name" value="PROTEIN_KINASE_ST"/>
    <property type="match status" value="1"/>
</dbReference>
<dbReference type="Proteomes" id="UP000320176">
    <property type="component" value="Unassembled WGS sequence"/>
</dbReference>
<dbReference type="RefSeq" id="WP_146520627.1">
    <property type="nucleotide sequence ID" value="NZ_CP151726.1"/>
</dbReference>
<dbReference type="SMART" id="SM00220">
    <property type="entry name" value="S_TKc"/>
    <property type="match status" value="1"/>
</dbReference>
<evidence type="ECO:0000313" key="13">
    <source>
        <dbReference type="EMBL" id="TWU02259.1"/>
    </source>
</evidence>
<dbReference type="Pfam" id="PF13432">
    <property type="entry name" value="TPR_16"/>
    <property type="match status" value="1"/>
</dbReference>
<evidence type="ECO:0000256" key="2">
    <source>
        <dbReference type="ARBA" id="ARBA00022527"/>
    </source>
</evidence>
<keyword evidence="4" id="KW-0677">Repeat</keyword>
<keyword evidence="8" id="KW-0067">ATP-binding</keyword>
<evidence type="ECO:0000256" key="1">
    <source>
        <dbReference type="ARBA" id="ARBA00012513"/>
    </source>
</evidence>
<dbReference type="SUPFAM" id="SSF56112">
    <property type="entry name" value="Protein kinase-like (PK-like)"/>
    <property type="match status" value="1"/>
</dbReference>
<dbReference type="InterPro" id="IPR011990">
    <property type="entry name" value="TPR-like_helical_dom_sf"/>
</dbReference>
<dbReference type="InterPro" id="IPR050660">
    <property type="entry name" value="NEK_Ser/Thr_kinase"/>
</dbReference>
<keyword evidence="7 11" id="KW-0802">TPR repeat</keyword>
<keyword evidence="14" id="KW-1185">Reference proteome</keyword>
<evidence type="ECO:0000256" key="11">
    <source>
        <dbReference type="PROSITE-ProRule" id="PRU00339"/>
    </source>
</evidence>
<dbReference type="PROSITE" id="PS50005">
    <property type="entry name" value="TPR"/>
    <property type="match status" value="2"/>
</dbReference>
<keyword evidence="5" id="KW-0547">Nucleotide-binding</keyword>
<evidence type="ECO:0000256" key="8">
    <source>
        <dbReference type="ARBA" id="ARBA00022840"/>
    </source>
</evidence>
<dbReference type="PANTHER" id="PTHR43671:SF98">
    <property type="entry name" value="SERINE_THREONINE-PROTEIN KINASE NEK11"/>
    <property type="match status" value="1"/>
</dbReference>
<protein>
    <recommendedName>
        <fullName evidence="1">non-specific serine/threonine protein kinase</fullName>
        <ecNumber evidence="1">2.7.11.1</ecNumber>
    </recommendedName>
</protein>
<dbReference type="GO" id="GO:0004674">
    <property type="term" value="F:protein serine/threonine kinase activity"/>
    <property type="evidence" value="ECO:0007669"/>
    <property type="project" value="UniProtKB-KW"/>
</dbReference>
<evidence type="ECO:0000313" key="14">
    <source>
        <dbReference type="Proteomes" id="UP000320176"/>
    </source>
</evidence>
<dbReference type="GO" id="GO:0106310">
    <property type="term" value="F:protein serine kinase activity"/>
    <property type="evidence" value="ECO:0007669"/>
    <property type="project" value="RHEA"/>
</dbReference>
<dbReference type="InterPro" id="IPR011009">
    <property type="entry name" value="Kinase-like_dom_sf"/>
</dbReference>
<dbReference type="Gene3D" id="1.10.510.10">
    <property type="entry name" value="Transferase(Phosphotransferase) domain 1"/>
    <property type="match status" value="2"/>
</dbReference>
<dbReference type="InterPro" id="IPR008271">
    <property type="entry name" value="Ser/Thr_kinase_AS"/>
</dbReference>
<dbReference type="PROSITE" id="PS50011">
    <property type="entry name" value="PROTEIN_KINASE_DOM"/>
    <property type="match status" value="1"/>
</dbReference>
<comment type="catalytic activity">
    <reaction evidence="10">
        <text>L-seryl-[protein] + ATP = O-phospho-L-seryl-[protein] + ADP + H(+)</text>
        <dbReference type="Rhea" id="RHEA:17989"/>
        <dbReference type="Rhea" id="RHEA-COMP:9863"/>
        <dbReference type="Rhea" id="RHEA-COMP:11604"/>
        <dbReference type="ChEBI" id="CHEBI:15378"/>
        <dbReference type="ChEBI" id="CHEBI:29999"/>
        <dbReference type="ChEBI" id="CHEBI:30616"/>
        <dbReference type="ChEBI" id="CHEBI:83421"/>
        <dbReference type="ChEBI" id="CHEBI:456216"/>
        <dbReference type="EC" id="2.7.11.1"/>
    </reaction>
</comment>
<evidence type="ECO:0000256" key="7">
    <source>
        <dbReference type="ARBA" id="ARBA00022803"/>
    </source>
</evidence>
<dbReference type="InterPro" id="IPR000719">
    <property type="entry name" value="Prot_kinase_dom"/>
</dbReference>
<comment type="catalytic activity">
    <reaction evidence="9">
        <text>L-threonyl-[protein] + ATP = O-phospho-L-threonyl-[protein] + ADP + H(+)</text>
        <dbReference type="Rhea" id="RHEA:46608"/>
        <dbReference type="Rhea" id="RHEA-COMP:11060"/>
        <dbReference type="Rhea" id="RHEA-COMP:11605"/>
        <dbReference type="ChEBI" id="CHEBI:15378"/>
        <dbReference type="ChEBI" id="CHEBI:30013"/>
        <dbReference type="ChEBI" id="CHEBI:30616"/>
        <dbReference type="ChEBI" id="CHEBI:61977"/>
        <dbReference type="ChEBI" id="CHEBI:456216"/>
        <dbReference type="EC" id="2.7.11.1"/>
    </reaction>
</comment>
<proteinExistence type="predicted"/>
<accession>A0A5C6ASL0</accession>
<evidence type="ECO:0000256" key="4">
    <source>
        <dbReference type="ARBA" id="ARBA00022737"/>
    </source>
</evidence>
<dbReference type="OrthoDB" id="6111975at2"/>
<keyword evidence="6 13" id="KW-0418">Kinase</keyword>
<comment type="caution">
    <text evidence="13">The sequence shown here is derived from an EMBL/GenBank/DDBJ whole genome shotgun (WGS) entry which is preliminary data.</text>
</comment>
<dbReference type="PANTHER" id="PTHR43671">
    <property type="entry name" value="SERINE/THREONINE-PROTEIN KINASE NEK"/>
    <property type="match status" value="1"/>
</dbReference>
<dbReference type="Pfam" id="PF00069">
    <property type="entry name" value="Pkinase"/>
    <property type="match status" value="1"/>
</dbReference>
<organism evidence="13 14">
    <name type="scientific">Stieleria varia</name>
    <dbReference type="NCBI Taxonomy" id="2528005"/>
    <lineage>
        <taxon>Bacteria</taxon>
        <taxon>Pseudomonadati</taxon>
        <taxon>Planctomycetota</taxon>
        <taxon>Planctomycetia</taxon>
        <taxon>Pirellulales</taxon>
        <taxon>Pirellulaceae</taxon>
        <taxon>Stieleria</taxon>
    </lineage>
</organism>
<dbReference type="AlphaFoldDB" id="A0A5C6ASL0"/>
<dbReference type="EMBL" id="SJPN01000004">
    <property type="protein sequence ID" value="TWU02259.1"/>
    <property type="molecule type" value="Genomic_DNA"/>
</dbReference>